<keyword evidence="5" id="KW-1003">Cell membrane</keyword>
<feature type="transmembrane region" description="Helical" evidence="10">
    <location>
        <begin position="325"/>
        <end position="348"/>
    </location>
</feature>
<evidence type="ECO:0000256" key="3">
    <source>
        <dbReference type="ARBA" id="ARBA00018468"/>
    </source>
</evidence>
<dbReference type="RefSeq" id="WP_062742399.1">
    <property type="nucleotide sequence ID" value="NZ_CP012871.1"/>
</dbReference>
<evidence type="ECO:0000256" key="7">
    <source>
        <dbReference type="ARBA" id="ARBA00022692"/>
    </source>
</evidence>
<keyword evidence="8 10" id="KW-1133">Transmembrane helix</keyword>
<dbReference type="InterPro" id="IPR011701">
    <property type="entry name" value="MFS"/>
</dbReference>
<feature type="transmembrane region" description="Helical" evidence="10">
    <location>
        <begin position="294"/>
        <end position="313"/>
    </location>
</feature>
<dbReference type="SUPFAM" id="SSF103473">
    <property type="entry name" value="MFS general substrate transporter"/>
    <property type="match status" value="1"/>
</dbReference>
<accession>A0A806XA28</accession>
<dbReference type="NCBIfam" id="NF007782">
    <property type="entry name" value="PRK10473.1"/>
    <property type="match status" value="1"/>
</dbReference>
<keyword evidence="9 10" id="KW-0472">Membrane</keyword>
<feature type="transmembrane region" description="Helical" evidence="10">
    <location>
        <begin position="40"/>
        <end position="58"/>
    </location>
</feature>
<evidence type="ECO:0000256" key="5">
    <source>
        <dbReference type="ARBA" id="ARBA00022475"/>
    </source>
</evidence>
<dbReference type="InterPro" id="IPR020846">
    <property type="entry name" value="MFS_dom"/>
</dbReference>
<dbReference type="Proteomes" id="UP000069162">
    <property type="component" value="Chromosome"/>
</dbReference>
<reference evidence="13" key="1">
    <citation type="submission" date="2015-10" db="EMBL/GenBank/DDBJ databases">
        <title>Complete Genome Sequencing of Klebsiella sp. strain G5.</title>
        <authorList>
            <person name="Chan K.-G."/>
            <person name="Chen J.-W."/>
        </authorList>
    </citation>
    <scope>NUCLEOTIDE SEQUENCE [LARGE SCALE GENOMIC DNA]</scope>
    <source>
        <strain evidence="13">G5</strain>
    </source>
</reference>
<sequence>MARFLLCSFALVLLYPTGIDMYLVGLPRIAQDLAASEAQLHIAFSVYLAGMAAAMLLAGRVADKTGRQPVAICGAIVFALASVLCASASDSTLFLSGRFIQGIGAGSCYVTAFAIMRDTLDDQRRAKVLSFINGITCIVPVLAPVLGNLIMLSFPWQSLFWVMCGMGVLVLLLSTFVLKETHPGALTDKTYTPQPLSEALANRFFISRVVMTTLCVTAILTFVNVSPVLIMEEMQFTRSEYSTIMALTALVSMTVAFSTPFALGLFRQRTLMLTAQGLFLLAAVVLTFATSHTFTLLGLTLICGGFSLGFGVKMSQALEPFSRRAGVASSILGIAQVCGSSLYIWLAAVLGVGALNMLIGILISCSMVCILLILFVGSTTTARASDHEKIHRQPRS</sequence>
<evidence type="ECO:0000256" key="9">
    <source>
        <dbReference type="ARBA" id="ARBA00023136"/>
    </source>
</evidence>
<dbReference type="Gene3D" id="1.20.1720.10">
    <property type="entry name" value="Multidrug resistance protein D"/>
    <property type="match status" value="1"/>
</dbReference>
<evidence type="ECO:0000259" key="11">
    <source>
        <dbReference type="PROSITE" id="PS50850"/>
    </source>
</evidence>
<feature type="transmembrane region" description="Helical" evidence="10">
    <location>
        <begin position="158"/>
        <end position="178"/>
    </location>
</feature>
<evidence type="ECO:0000256" key="10">
    <source>
        <dbReference type="SAM" id="Phobius"/>
    </source>
</evidence>
<comment type="subcellular location">
    <subcellularLocation>
        <location evidence="1">Cell inner membrane</location>
        <topology evidence="1">Multi-pass membrane protein</topology>
    </subcellularLocation>
</comment>
<dbReference type="Pfam" id="PF07690">
    <property type="entry name" value="MFS_1"/>
    <property type="match status" value="1"/>
</dbReference>
<evidence type="ECO:0000313" key="12">
    <source>
        <dbReference type="EMBL" id="ALR78754.1"/>
    </source>
</evidence>
<gene>
    <name evidence="12" type="ORF">AO703_21475</name>
</gene>
<evidence type="ECO:0000256" key="1">
    <source>
        <dbReference type="ARBA" id="ARBA00004429"/>
    </source>
</evidence>
<keyword evidence="4" id="KW-0813">Transport</keyword>
<feature type="transmembrane region" description="Helical" evidence="10">
    <location>
        <begin position="199"/>
        <end position="223"/>
    </location>
</feature>
<dbReference type="PROSITE" id="PS50850">
    <property type="entry name" value="MFS"/>
    <property type="match status" value="1"/>
</dbReference>
<dbReference type="FunFam" id="1.20.1720.10:FF:000003">
    <property type="entry name" value="Multidrug resistance protein MdtL"/>
    <property type="match status" value="1"/>
</dbReference>
<dbReference type="InterPro" id="IPR036259">
    <property type="entry name" value="MFS_trans_sf"/>
</dbReference>
<dbReference type="CDD" id="cd17320">
    <property type="entry name" value="MFS_MdfA_MDR_like"/>
    <property type="match status" value="1"/>
</dbReference>
<dbReference type="AlphaFoldDB" id="A0A806XA28"/>
<dbReference type="KEGG" id="kle:AO703_21475"/>
<feature type="transmembrane region" description="Helical" evidence="10">
    <location>
        <begin position="270"/>
        <end position="288"/>
    </location>
</feature>
<dbReference type="GO" id="GO:0005886">
    <property type="term" value="C:plasma membrane"/>
    <property type="evidence" value="ECO:0007669"/>
    <property type="project" value="UniProtKB-SubCell"/>
</dbReference>
<comment type="similarity">
    <text evidence="2">Belongs to the major facilitator superfamily. DHA1 family. MdtL (TC 2.A.1.2.22) subfamily.</text>
</comment>
<feature type="transmembrane region" description="Helical" evidence="10">
    <location>
        <begin position="354"/>
        <end position="376"/>
    </location>
</feature>
<keyword evidence="7 10" id="KW-0812">Transmembrane</keyword>
<feature type="transmembrane region" description="Helical" evidence="10">
    <location>
        <begin position="70"/>
        <end position="89"/>
    </location>
</feature>
<keyword evidence="6" id="KW-0997">Cell inner membrane</keyword>
<evidence type="ECO:0000256" key="2">
    <source>
        <dbReference type="ARBA" id="ARBA00009818"/>
    </source>
</evidence>
<organism evidence="12 13">
    <name type="scientific">[Enterobacter] lignolyticus</name>
    <dbReference type="NCBI Taxonomy" id="1334193"/>
    <lineage>
        <taxon>Bacteria</taxon>
        <taxon>Pseudomonadati</taxon>
        <taxon>Pseudomonadota</taxon>
        <taxon>Gammaproteobacteria</taxon>
        <taxon>Enterobacterales</taxon>
        <taxon>Enterobacteriaceae</taxon>
        <taxon>Pluralibacter</taxon>
    </lineage>
</organism>
<evidence type="ECO:0000256" key="6">
    <source>
        <dbReference type="ARBA" id="ARBA00022519"/>
    </source>
</evidence>
<feature type="transmembrane region" description="Helical" evidence="10">
    <location>
        <begin position="95"/>
        <end position="116"/>
    </location>
</feature>
<evidence type="ECO:0000256" key="8">
    <source>
        <dbReference type="ARBA" id="ARBA00022989"/>
    </source>
</evidence>
<evidence type="ECO:0000313" key="13">
    <source>
        <dbReference type="Proteomes" id="UP000069162"/>
    </source>
</evidence>
<dbReference type="GO" id="GO:0022857">
    <property type="term" value="F:transmembrane transporter activity"/>
    <property type="evidence" value="ECO:0007669"/>
    <property type="project" value="InterPro"/>
</dbReference>
<dbReference type="PANTHER" id="PTHR42718">
    <property type="entry name" value="MAJOR FACILITATOR SUPERFAMILY MULTIDRUG TRANSPORTER MFSC"/>
    <property type="match status" value="1"/>
</dbReference>
<dbReference type="OrthoDB" id="9814303at2"/>
<feature type="domain" description="Major facilitator superfamily (MFS) profile" evidence="11">
    <location>
        <begin position="1"/>
        <end position="381"/>
    </location>
</feature>
<proteinExistence type="inferred from homology"/>
<feature type="transmembrane region" description="Helical" evidence="10">
    <location>
        <begin position="243"/>
        <end position="263"/>
    </location>
</feature>
<dbReference type="EMBL" id="CP012871">
    <property type="protein sequence ID" value="ALR78754.1"/>
    <property type="molecule type" value="Genomic_DNA"/>
</dbReference>
<name>A0A806XA28_9ENTR</name>
<evidence type="ECO:0000256" key="4">
    <source>
        <dbReference type="ARBA" id="ARBA00022448"/>
    </source>
</evidence>
<feature type="transmembrane region" description="Helical" evidence="10">
    <location>
        <begin position="128"/>
        <end position="152"/>
    </location>
</feature>
<protein>
    <recommendedName>
        <fullName evidence="3">Multidrug resistance protein MdtL</fullName>
    </recommendedName>
</protein>
<dbReference type="PANTHER" id="PTHR42718:SF9">
    <property type="entry name" value="MAJOR FACILITATOR SUPERFAMILY MULTIDRUG TRANSPORTER MFSC"/>
    <property type="match status" value="1"/>
</dbReference>